<feature type="region of interest" description="Disordered" evidence="14">
    <location>
        <begin position="1"/>
        <end position="25"/>
    </location>
</feature>
<dbReference type="OrthoDB" id="9807950at2"/>
<comment type="function">
    <text evidence="12 13">Required for formation of the rod structure in the basal body of the flagellar apparatus. Together with FliI and FliH, may constitute the export apparatus of flagellin.</text>
</comment>
<evidence type="ECO:0000256" key="11">
    <source>
        <dbReference type="ARBA" id="ARBA00023225"/>
    </source>
</evidence>
<evidence type="ECO:0000256" key="4">
    <source>
        <dbReference type="ARBA" id="ARBA00022448"/>
    </source>
</evidence>
<keyword evidence="10 13" id="KW-0472">Membrane</keyword>
<keyword evidence="4 13" id="KW-0813">Transport</keyword>
<dbReference type="GO" id="GO:0044780">
    <property type="term" value="P:bacterial-type flagellum assembly"/>
    <property type="evidence" value="ECO:0007669"/>
    <property type="project" value="InterPro"/>
</dbReference>
<dbReference type="GO" id="GO:0009306">
    <property type="term" value="P:protein secretion"/>
    <property type="evidence" value="ECO:0007669"/>
    <property type="project" value="InterPro"/>
</dbReference>
<gene>
    <name evidence="13" type="primary">flhB</name>
    <name evidence="15" type="ORF">EDD54_1519</name>
</gene>
<evidence type="ECO:0000313" key="15">
    <source>
        <dbReference type="EMBL" id="TDP87620.1"/>
    </source>
</evidence>
<keyword evidence="15" id="KW-0966">Cell projection</keyword>
<dbReference type="PANTHER" id="PTHR30531:SF12">
    <property type="entry name" value="FLAGELLAR BIOSYNTHETIC PROTEIN FLHB"/>
    <property type="match status" value="1"/>
</dbReference>
<evidence type="ECO:0000256" key="7">
    <source>
        <dbReference type="ARBA" id="ARBA00022795"/>
    </source>
</evidence>
<keyword evidence="9 13" id="KW-1133">Transmembrane helix</keyword>
<name>A0A4R6RM37_9HYPH</name>
<proteinExistence type="inferred from homology"/>
<feature type="transmembrane region" description="Helical" evidence="13">
    <location>
        <begin position="82"/>
        <end position="107"/>
    </location>
</feature>
<dbReference type="Gene3D" id="3.40.1690.10">
    <property type="entry name" value="secretion proteins EscU"/>
    <property type="match status" value="1"/>
</dbReference>
<evidence type="ECO:0000256" key="8">
    <source>
        <dbReference type="ARBA" id="ARBA00022927"/>
    </source>
</evidence>
<feature type="transmembrane region" description="Helical" evidence="13">
    <location>
        <begin position="146"/>
        <end position="166"/>
    </location>
</feature>
<dbReference type="EMBL" id="SNXY01000006">
    <property type="protein sequence ID" value="TDP87620.1"/>
    <property type="molecule type" value="Genomic_DNA"/>
</dbReference>
<keyword evidence="11 13" id="KW-1006">Bacterial flagellum protein export</keyword>
<dbReference type="SUPFAM" id="SSF160544">
    <property type="entry name" value="EscU C-terminal domain-like"/>
    <property type="match status" value="1"/>
</dbReference>
<comment type="similarity">
    <text evidence="2 13">Belongs to the type III secretion exporter family.</text>
</comment>
<protein>
    <recommendedName>
        <fullName evidence="3 13">Flagellar biosynthetic protein FlhB</fullName>
    </recommendedName>
</protein>
<dbReference type="InterPro" id="IPR029025">
    <property type="entry name" value="T3SS_substrate_exporter_C"/>
</dbReference>
<feature type="compositionally biased region" description="Acidic residues" evidence="14">
    <location>
        <begin position="1"/>
        <end position="11"/>
    </location>
</feature>
<keyword evidence="15" id="KW-0969">Cilium</keyword>
<evidence type="ECO:0000256" key="1">
    <source>
        <dbReference type="ARBA" id="ARBA00004651"/>
    </source>
</evidence>
<dbReference type="Pfam" id="PF01312">
    <property type="entry name" value="Bac_export_2"/>
    <property type="match status" value="1"/>
</dbReference>
<evidence type="ECO:0000313" key="16">
    <source>
        <dbReference type="Proteomes" id="UP000294547"/>
    </source>
</evidence>
<feature type="transmembrane region" description="Helical" evidence="13">
    <location>
        <begin position="186"/>
        <end position="213"/>
    </location>
</feature>
<evidence type="ECO:0000256" key="6">
    <source>
        <dbReference type="ARBA" id="ARBA00022692"/>
    </source>
</evidence>
<dbReference type="GO" id="GO:0005886">
    <property type="term" value="C:plasma membrane"/>
    <property type="evidence" value="ECO:0007669"/>
    <property type="project" value="UniProtKB-SubCell"/>
</dbReference>
<dbReference type="InterPro" id="IPR006136">
    <property type="entry name" value="FlhB"/>
</dbReference>
<comment type="caution">
    <text evidence="15">The sequence shown here is derived from an EMBL/GenBank/DDBJ whole genome shotgun (WGS) entry which is preliminary data.</text>
</comment>
<reference evidence="15 16" key="1">
    <citation type="submission" date="2019-03" db="EMBL/GenBank/DDBJ databases">
        <title>Genomic Encyclopedia of Type Strains, Phase IV (KMG-IV): sequencing the most valuable type-strain genomes for metagenomic binning, comparative biology and taxonomic classification.</title>
        <authorList>
            <person name="Goeker M."/>
        </authorList>
    </citation>
    <scope>NUCLEOTIDE SEQUENCE [LARGE SCALE GENOMIC DNA]</scope>
    <source>
        <strain evidence="15 16">DSM 102969</strain>
    </source>
</reference>
<dbReference type="Proteomes" id="UP000294547">
    <property type="component" value="Unassembled WGS sequence"/>
</dbReference>
<comment type="subcellular location">
    <subcellularLocation>
        <location evidence="1">Cell membrane</location>
        <topology evidence="1">Multi-pass membrane protein</topology>
    </subcellularLocation>
</comment>
<evidence type="ECO:0000256" key="5">
    <source>
        <dbReference type="ARBA" id="ARBA00022475"/>
    </source>
</evidence>
<dbReference type="FunFam" id="3.40.1690.10:FF:000001">
    <property type="entry name" value="Flagellar biosynthetic protein FlhB"/>
    <property type="match status" value="1"/>
</dbReference>
<feature type="transmembrane region" description="Helical" evidence="13">
    <location>
        <begin position="34"/>
        <end position="62"/>
    </location>
</feature>
<keyword evidence="7 13" id="KW-1005">Bacterial flagellum biogenesis</keyword>
<organism evidence="15 16">
    <name type="scientific">Oharaeibacter diazotrophicus</name>
    <dbReference type="NCBI Taxonomy" id="1920512"/>
    <lineage>
        <taxon>Bacteria</taxon>
        <taxon>Pseudomonadati</taxon>
        <taxon>Pseudomonadota</taxon>
        <taxon>Alphaproteobacteria</taxon>
        <taxon>Hyphomicrobiales</taxon>
        <taxon>Pleomorphomonadaceae</taxon>
        <taxon>Oharaeibacter</taxon>
    </lineage>
</organism>
<feature type="compositionally biased region" description="Basic and acidic residues" evidence="14">
    <location>
        <begin position="12"/>
        <end position="25"/>
    </location>
</feature>
<dbReference type="RefSeq" id="WP_126541654.1">
    <property type="nucleotide sequence ID" value="NZ_BSPM01000008.1"/>
</dbReference>
<keyword evidence="8 13" id="KW-0653">Protein transport</keyword>
<evidence type="ECO:0000256" key="10">
    <source>
        <dbReference type="ARBA" id="ARBA00023136"/>
    </source>
</evidence>
<evidence type="ECO:0000256" key="13">
    <source>
        <dbReference type="RuleBase" id="RU364091"/>
    </source>
</evidence>
<evidence type="ECO:0000256" key="2">
    <source>
        <dbReference type="ARBA" id="ARBA00010690"/>
    </source>
</evidence>
<evidence type="ECO:0000256" key="9">
    <source>
        <dbReference type="ARBA" id="ARBA00022989"/>
    </source>
</evidence>
<dbReference type="Gene3D" id="6.10.250.2080">
    <property type="match status" value="1"/>
</dbReference>
<dbReference type="NCBIfam" id="TIGR00328">
    <property type="entry name" value="flhB"/>
    <property type="match status" value="1"/>
</dbReference>
<evidence type="ECO:0000256" key="14">
    <source>
        <dbReference type="SAM" id="MobiDB-lite"/>
    </source>
</evidence>
<keyword evidence="6 13" id="KW-0812">Transmembrane</keyword>
<dbReference type="AlphaFoldDB" id="A0A4R6RM37"/>
<evidence type="ECO:0000256" key="3">
    <source>
        <dbReference type="ARBA" id="ARBA00021622"/>
    </source>
</evidence>
<accession>A0A4R6RM37</accession>
<keyword evidence="15" id="KW-0282">Flagellum</keyword>
<keyword evidence="16" id="KW-1185">Reference proteome</keyword>
<dbReference type="PANTHER" id="PTHR30531">
    <property type="entry name" value="FLAGELLAR BIOSYNTHETIC PROTEIN FLHB"/>
    <property type="match status" value="1"/>
</dbReference>
<evidence type="ECO:0000256" key="12">
    <source>
        <dbReference type="ARBA" id="ARBA00025078"/>
    </source>
</evidence>
<keyword evidence="5 13" id="KW-1003">Cell membrane</keyword>
<dbReference type="InterPro" id="IPR006135">
    <property type="entry name" value="T3SS_substrate_exporter"/>
</dbReference>
<dbReference type="PRINTS" id="PR00950">
    <property type="entry name" value="TYPE3IMSPROT"/>
</dbReference>
<sequence length="358" mass="39079">MAEGGDDEDKTEEPTGRKLEQAHEKGDVAKSQEVVAFFTLGAITLTVAMAGGPASHALLPALRGLLEHAAELSVDGGGLRRLYGTLGLAIGTAIVGPLAILAVGGVIGHMIQHRPVLSAEQMIPKFSKISPLSGLKRMFSPDGLMNFVKGLVKIVLVGAVMTAVLWPERERLDGLVTTDLAVLLGIAQASAVRMLGAMTAALFFVAVLDYGWVRWRWLKRQRMSLQEIKEEHKQTEGNPEVKGKIRQLRMERARKRMLTAVPSATVVVTNPTHYAVALKYETGMQAPVCVAKGVDEVALRIRELAVEHKVPIVENPPLARALYATAELDQLIPENHYRAVAEVIGFVMNLRKKARWRE</sequence>